<proteinExistence type="predicted"/>
<dbReference type="Gene3D" id="1.10.3250.10">
    <property type="entry name" value="type ii restriction endonuclease, domain 1"/>
    <property type="match status" value="1"/>
</dbReference>
<dbReference type="Gene3D" id="3.40.1560.10">
    <property type="entry name" value="type ii restriction endonuclease, domain 2"/>
    <property type="match status" value="1"/>
</dbReference>
<evidence type="ECO:0008006" key="3">
    <source>
        <dbReference type="Google" id="ProtNLM"/>
    </source>
</evidence>
<dbReference type="SUPFAM" id="SSF52980">
    <property type="entry name" value="Restriction endonuclease-like"/>
    <property type="match status" value="1"/>
</dbReference>
<dbReference type="AlphaFoldDB" id="A0AA46SU32"/>
<dbReference type="EMBL" id="CP099534">
    <property type="protein sequence ID" value="UYK88536.1"/>
    <property type="molecule type" value="Genomic_DNA"/>
</dbReference>
<accession>A0AA46SU32</accession>
<gene>
    <name evidence="1" type="ORF">NG824_19015</name>
</gene>
<evidence type="ECO:0000313" key="1">
    <source>
        <dbReference type="EMBL" id="UYK88536.1"/>
    </source>
</evidence>
<dbReference type="RefSeq" id="WP_267093003.1">
    <property type="nucleotide sequence ID" value="NZ_CP099534.1"/>
</dbReference>
<dbReference type="Proteomes" id="UP001164392">
    <property type="component" value="Chromosome"/>
</dbReference>
<dbReference type="InterPro" id="IPR012297">
    <property type="entry name" value="EcoO109IR_cat_dom_sf"/>
</dbReference>
<evidence type="ECO:0000313" key="2">
    <source>
        <dbReference type="Proteomes" id="UP001164392"/>
    </source>
</evidence>
<organism evidence="1 2">
    <name type="scientific">Xanthomonas sacchari</name>
    <dbReference type="NCBI Taxonomy" id="56458"/>
    <lineage>
        <taxon>Bacteria</taxon>
        <taxon>Pseudomonadati</taxon>
        <taxon>Pseudomonadota</taxon>
        <taxon>Gammaproteobacteria</taxon>
        <taxon>Lysobacterales</taxon>
        <taxon>Lysobacteraceae</taxon>
        <taxon>Xanthomonas</taxon>
    </lineage>
</organism>
<protein>
    <recommendedName>
        <fullName evidence="3">Restriction endonuclease</fullName>
    </recommendedName>
</protein>
<sequence>MVNPVTPKEKVIEGVATLTDAFLKRRLIKLTGNIGQFLNVNPFLVSALRDFHSFNKLSDLAEFMFIGHMASGHSTGFGKLVDEKILPEVFGTLKLTARVRAEKLMTAAAFNEIDHVVNPQSPDQWSLLSLKAGPWTIQDSTAHSLYEAFKGIGDFQRFGKEIVVGVFYGNTGSLTNKYGILRGVNPRQQDQFVVLNHVRVLAGREFWAWLNGGVAETQEWVLEGTRLGASMLLNQNAEHRDIIKNAPRRLAEEIAKKYNLSVEQDIDWVKLLLAINDPPVEGGGAR</sequence>
<name>A0AA46SU32_9XANT</name>
<reference evidence="1" key="1">
    <citation type="submission" date="2022-06" db="EMBL/GenBank/DDBJ databases">
        <title>Dynamics of rice microbiomes reveals core vertical transmitted seed endophytes.</title>
        <authorList>
            <person name="Liao K."/>
            <person name="Zhang X."/>
        </authorList>
    </citation>
    <scope>NUCLEOTIDE SEQUENCE</scope>
    <source>
        <strain evidence="1">JR3-14</strain>
    </source>
</reference>
<dbReference type="InterPro" id="IPR011335">
    <property type="entry name" value="Restrct_endonuc-II-like"/>
</dbReference>